<dbReference type="SUPFAM" id="SSF46626">
    <property type="entry name" value="Cytochrome c"/>
    <property type="match status" value="1"/>
</dbReference>
<name>A0A831SSW6_PROAE</name>
<dbReference type="PRINTS" id="PR00607">
    <property type="entry name" value="CYTCHROMECIE"/>
</dbReference>
<dbReference type="InterPro" id="IPR002323">
    <property type="entry name" value="Cyt_CIE"/>
</dbReference>
<keyword evidence="7" id="KW-0732">Signal</keyword>
<evidence type="ECO:0000256" key="6">
    <source>
        <dbReference type="PROSITE-ProRule" id="PRU00433"/>
    </source>
</evidence>
<comment type="caution">
    <text evidence="9">The sequence shown here is derived from an EMBL/GenBank/DDBJ whole genome shotgun (WGS) entry which is preliminary data.</text>
</comment>
<dbReference type="InterPro" id="IPR036909">
    <property type="entry name" value="Cyt_c-like_dom_sf"/>
</dbReference>
<proteinExistence type="predicted"/>
<reference evidence="9" key="1">
    <citation type="journal article" date="2020" name="mSystems">
        <title>Genome- and Community-Level Interaction Insights into Carbon Utilization and Element Cycling Functions of Hydrothermarchaeota in Hydrothermal Sediment.</title>
        <authorList>
            <person name="Zhou Z."/>
            <person name="Liu Y."/>
            <person name="Xu W."/>
            <person name="Pan J."/>
            <person name="Luo Z.H."/>
            <person name="Li M."/>
        </authorList>
    </citation>
    <scope>NUCLEOTIDE SEQUENCE [LARGE SCALE GENOMIC DNA]</scope>
    <source>
        <strain evidence="9">SpSt-1181</strain>
    </source>
</reference>
<dbReference type="EMBL" id="DSBW01000076">
    <property type="protein sequence ID" value="HED30710.1"/>
    <property type="molecule type" value="Genomic_DNA"/>
</dbReference>
<feature type="domain" description="Cytochrome c" evidence="8">
    <location>
        <begin position="53"/>
        <end position="138"/>
    </location>
</feature>
<dbReference type="PANTHER" id="PTHR40942">
    <property type="match status" value="1"/>
</dbReference>
<evidence type="ECO:0000256" key="3">
    <source>
        <dbReference type="ARBA" id="ARBA00022723"/>
    </source>
</evidence>
<keyword evidence="5 6" id="KW-0408">Iron</keyword>
<dbReference type="GO" id="GO:0020037">
    <property type="term" value="F:heme binding"/>
    <property type="evidence" value="ECO:0007669"/>
    <property type="project" value="InterPro"/>
</dbReference>
<dbReference type="GO" id="GO:0005506">
    <property type="term" value="F:iron ion binding"/>
    <property type="evidence" value="ECO:0007669"/>
    <property type="project" value="InterPro"/>
</dbReference>
<keyword evidence="1" id="KW-0813">Transport</keyword>
<evidence type="ECO:0000256" key="5">
    <source>
        <dbReference type="ARBA" id="ARBA00023004"/>
    </source>
</evidence>
<dbReference type="Proteomes" id="UP000886335">
    <property type="component" value="Unassembled WGS sequence"/>
</dbReference>
<evidence type="ECO:0000256" key="1">
    <source>
        <dbReference type="ARBA" id="ARBA00022448"/>
    </source>
</evidence>
<dbReference type="PROSITE" id="PS51257">
    <property type="entry name" value="PROKAR_LIPOPROTEIN"/>
    <property type="match status" value="1"/>
</dbReference>
<evidence type="ECO:0000259" key="8">
    <source>
        <dbReference type="PROSITE" id="PS51007"/>
    </source>
</evidence>
<keyword evidence="2 6" id="KW-0349">Heme</keyword>
<protein>
    <submittedName>
        <fullName evidence="9">Cytochrome c5 family protein</fullName>
    </submittedName>
</protein>
<evidence type="ECO:0000256" key="4">
    <source>
        <dbReference type="ARBA" id="ARBA00022982"/>
    </source>
</evidence>
<feature type="signal peptide" evidence="7">
    <location>
        <begin position="1"/>
        <end position="21"/>
    </location>
</feature>
<dbReference type="InterPro" id="IPR009056">
    <property type="entry name" value="Cyt_c-like_dom"/>
</dbReference>
<gene>
    <name evidence="9" type="ORF">ENN50_03270</name>
</gene>
<dbReference type="AlphaFoldDB" id="A0A831SSW6"/>
<feature type="chain" id="PRO_5032535411" evidence="7">
    <location>
        <begin position="22"/>
        <end position="139"/>
    </location>
</feature>
<dbReference type="PANTHER" id="PTHR40942:SF4">
    <property type="entry name" value="CYTOCHROME C5"/>
    <property type="match status" value="1"/>
</dbReference>
<evidence type="ECO:0000256" key="7">
    <source>
        <dbReference type="SAM" id="SignalP"/>
    </source>
</evidence>
<accession>A0A831SSW6</accession>
<organism evidence="9">
    <name type="scientific">Prosthecochloris aestuarii</name>
    <dbReference type="NCBI Taxonomy" id="1102"/>
    <lineage>
        <taxon>Bacteria</taxon>
        <taxon>Pseudomonadati</taxon>
        <taxon>Chlorobiota</taxon>
        <taxon>Chlorobiia</taxon>
        <taxon>Chlorobiales</taxon>
        <taxon>Chlorobiaceae</taxon>
        <taxon>Prosthecochloris</taxon>
    </lineage>
</organism>
<dbReference type="Pfam" id="PF13442">
    <property type="entry name" value="Cytochrome_CBB3"/>
    <property type="match status" value="1"/>
</dbReference>
<dbReference type="Gene3D" id="1.10.760.10">
    <property type="entry name" value="Cytochrome c-like domain"/>
    <property type="match status" value="1"/>
</dbReference>
<dbReference type="GO" id="GO:0009055">
    <property type="term" value="F:electron transfer activity"/>
    <property type="evidence" value="ECO:0007669"/>
    <property type="project" value="InterPro"/>
</dbReference>
<dbReference type="PROSITE" id="PS51007">
    <property type="entry name" value="CYTC"/>
    <property type="match status" value="1"/>
</dbReference>
<keyword evidence="4" id="KW-0249">Electron transport</keyword>
<evidence type="ECO:0000313" key="9">
    <source>
        <dbReference type="EMBL" id="HED30710.1"/>
    </source>
</evidence>
<evidence type="ECO:0000256" key="2">
    <source>
        <dbReference type="ARBA" id="ARBA00022617"/>
    </source>
</evidence>
<sequence>MKKFIPAAMFFAMAVTGCGGAEKPAAEETAAETETATEAVTETSTEAAAESGYDLAAGKAVYDANCASCHAAGIMGAPKLGAADDWTARIEQGMETLIQKSIDGYTSEKGYMMPARGGNPDLSDEDIVNSVAYMVEESK</sequence>
<keyword evidence="3 6" id="KW-0479">Metal-binding</keyword>